<dbReference type="InterPro" id="IPR045385">
    <property type="entry name" value="DUF6526"/>
</dbReference>
<protein>
    <submittedName>
        <fullName evidence="2">Uncharacterized protein</fullName>
    </submittedName>
</protein>
<dbReference type="Pfam" id="PF20136">
    <property type="entry name" value="DUF6526"/>
    <property type="match status" value="1"/>
</dbReference>
<keyword evidence="1" id="KW-1133">Transmembrane helix</keyword>
<sequence>MEKQNYQNHVRYYPLHHFIFYPVAGFLMGLCIYFSSQYQEQQLIWIVMSSVVFLVIWLSYMLRQHYALINQDRIVRLELRFRYYLLTKKRLELIEHKLTLKQLLALRFASDEELPELIEEAAAINLSAKEIKQSIKNWTPDYMRV</sequence>
<dbReference type="Proteomes" id="UP000293162">
    <property type="component" value="Unassembled WGS sequence"/>
</dbReference>
<feature type="transmembrane region" description="Helical" evidence="1">
    <location>
        <begin position="42"/>
        <end position="62"/>
    </location>
</feature>
<keyword evidence="1" id="KW-0472">Membrane</keyword>
<organism evidence="2 3">
    <name type="scientific">Emticicia agri</name>
    <dbReference type="NCBI Taxonomy" id="2492393"/>
    <lineage>
        <taxon>Bacteria</taxon>
        <taxon>Pseudomonadati</taxon>
        <taxon>Bacteroidota</taxon>
        <taxon>Cytophagia</taxon>
        <taxon>Cytophagales</taxon>
        <taxon>Leadbetterellaceae</taxon>
        <taxon>Emticicia</taxon>
    </lineage>
</organism>
<keyword evidence="3" id="KW-1185">Reference proteome</keyword>
<dbReference type="EMBL" id="SEWF01000018">
    <property type="protein sequence ID" value="RYU95076.1"/>
    <property type="molecule type" value="Genomic_DNA"/>
</dbReference>
<evidence type="ECO:0000313" key="2">
    <source>
        <dbReference type="EMBL" id="RYU95076.1"/>
    </source>
</evidence>
<name>A0A4Q5LYR4_9BACT</name>
<dbReference type="AlphaFoldDB" id="A0A4Q5LYR4"/>
<dbReference type="RefSeq" id="WP_130021522.1">
    <property type="nucleotide sequence ID" value="NZ_SEWF01000018.1"/>
</dbReference>
<reference evidence="2 3" key="1">
    <citation type="submission" date="2019-02" db="EMBL/GenBank/DDBJ databases">
        <title>Bacterial novel species Emticicia sp. 17J42-9 isolated from soil.</title>
        <authorList>
            <person name="Jung H.-Y."/>
        </authorList>
    </citation>
    <scope>NUCLEOTIDE SEQUENCE [LARGE SCALE GENOMIC DNA]</scope>
    <source>
        <strain evidence="2 3">17J42-9</strain>
    </source>
</reference>
<accession>A0A4Q5LYR4</accession>
<keyword evidence="1" id="KW-0812">Transmembrane</keyword>
<feature type="transmembrane region" description="Helical" evidence="1">
    <location>
        <begin position="12"/>
        <end position="36"/>
    </location>
</feature>
<gene>
    <name evidence="2" type="ORF">EWM59_13570</name>
</gene>
<proteinExistence type="predicted"/>
<comment type="caution">
    <text evidence="2">The sequence shown here is derived from an EMBL/GenBank/DDBJ whole genome shotgun (WGS) entry which is preliminary data.</text>
</comment>
<dbReference type="OrthoDB" id="765463at2"/>
<evidence type="ECO:0000256" key="1">
    <source>
        <dbReference type="SAM" id="Phobius"/>
    </source>
</evidence>
<evidence type="ECO:0000313" key="3">
    <source>
        <dbReference type="Proteomes" id="UP000293162"/>
    </source>
</evidence>